<reference evidence="1" key="1">
    <citation type="submission" date="2021-10" db="EMBL/GenBank/DDBJ databases">
        <title>Loktanella gaetbuli sp. nov., isolated from a tidal flat.</title>
        <authorList>
            <person name="Park S."/>
            <person name="Yoon J.-H."/>
        </authorList>
    </citation>
    <scope>NUCLEOTIDE SEQUENCE</scope>
    <source>
        <strain evidence="1">TSTF-M6</strain>
    </source>
</reference>
<evidence type="ECO:0008006" key="3">
    <source>
        <dbReference type="Google" id="ProtNLM"/>
    </source>
</evidence>
<dbReference type="Proteomes" id="UP001138961">
    <property type="component" value="Unassembled WGS sequence"/>
</dbReference>
<accession>A0ABS8BRK0</accession>
<organism evidence="1 2">
    <name type="scientific">Loktanella gaetbuli</name>
    <dbReference type="NCBI Taxonomy" id="2881335"/>
    <lineage>
        <taxon>Bacteria</taxon>
        <taxon>Pseudomonadati</taxon>
        <taxon>Pseudomonadota</taxon>
        <taxon>Alphaproteobacteria</taxon>
        <taxon>Rhodobacterales</taxon>
        <taxon>Roseobacteraceae</taxon>
        <taxon>Loktanella</taxon>
    </lineage>
</organism>
<evidence type="ECO:0000313" key="1">
    <source>
        <dbReference type="EMBL" id="MCB5198224.1"/>
    </source>
</evidence>
<comment type="caution">
    <text evidence="1">The sequence shown here is derived from an EMBL/GenBank/DDBJ whole genome shotgun (WGS) entry which is preliminary data.</text>
</comment>
<dbReference type="InterPro" id="IPR027417">
    <property type="entry name" value="P-loop_NTPase"/>
</dbReference>
<gene>
    <name evidence="1" type="ORF">LGQ03_03120</name>
</gene>
<keyword evidence="2" id="KW-1185">Reference proteome</keyword>
<dbReference type="EMBL" id="JAJATZ010000001">
    <property type="protein sequence ID" value="MCB5198224.1"/>
    <property type="molecule type" value="Genomic_DNA"/>
</dbReference>
<sequence>MTPVQDPSDSLFPGADQTMDHVHALEPTLSECFATSTLDAAVIGFVCAQLAALAGDPRPVLWVQDRISRREAGRPYLAGLPRGLKLLHVMANRPVDVLWAMEEALYSSGVCAVLGEVWGDPPALDFTATKRLALRAEARAVPALLIRRAATPNLSAARQRWRIAALPALPQPYDNRAPGAPLWQADLFRARGRAPGSWVARQDHRGLVLSHATAPDTAIPAAARA</sequence>
<protein>
    <recommendedName>
        <fullName evidence="3">Protein ImuA</fullName>
    </recommendedName>
</protein>
<dbReference type="Gene3D" id="3.40.50.300">
    <property type="entry name" value="P-loop containing nucleotide triphosphate hydrolases"/>
    <property type="match status" value="1"/>
</dbReference>
<dbReference type="RefSeq" id="WP_226747190.1">
    <property type="nucleotide sequence ID" value="NZ_JAJATZ010000001.1"/>
</dbReference>
<proteinExistence type="predicted"/>
<evidence type="ECO:0000313" key="2">
    <source>
        <dbReference type="Proteomes" id="UP001138961"/>
    </source>
</evidence>
<name>A0ABS8BRK0_9RHOB</name>
<dbReference type="SUPFAM" id="SSF52540">
    <property type="entry name" value="P-loop containing nucleoside triphosphate hydrolases"/>
    <property type="match status" value="1"/>
</dbReference>